<accession>A0A0D2MMK1</accession>
<dbReference type="Gene3D" id="1.10.510.10">
    <property type="entry name" value="Transferase(Phosphotransferase) domain 1"/>
    <property type="match status" value="1"/>
</dbReference>
<keyword evidence="5" id="KW-1185">Reference proteome</keyword>
<dbReference type="AlphaFoldDB" id="A0A0D2MMK1"/>
<dbReference type="GO" id="GO:0004672">
    <property type="term" value="F:protein kinase activity"/>
    <property type="evidence" value="ECO:0007669"/>
    <property type="project" value="InterPro"/>
</dbReference>
<protein>
    <recommendedName>
        <fullName evidence="3">Protein kinase domain-containing protein</fullName>
    </recommendedName>
</protein>
<dbReference type="EMBL" id="KK100742">
    <property type="protein sequence ID" value="KIZ04010.1"/>
    <property type="molecule type" value="Genomic_DNA"/>
</dbReference>
<feature type="region of interest" description="Disordered" evidence="2">
    <location>
        <begin position="636"/>
        <end position="660"/>
    </location>
</feature>
<dbReference type="SUPFAM" id="SSF56112">
    <property type="entry name" value="Protein kinase-like (PK-like)"/>
    <property type="match status" value="1"/>
</dbReference>
<name>A0A0D2MMK1_9CHLO</name>
<dbReference type="RefSeq" id="XP_013903029.1">
    <property type="nucleotide sequence ID" value="XM_014047575.1"/>
</dbReference>
<feature type="domain" description="Protein kinase" evidence="3">
    <location>
        <begin position="64"/>
        <end position="367"/>
    </location>
</feature>
<proteinExistence type="predicted"/>
<evidence type="ECO:0000256" key="1">
    <source>
        <dbReference type="SAM" id="Coils"/>
    </source>
</evidence>
<reference evidence="4 5" key="1">
    <citation type="journal article" date="2013" name="BMC Genomics">
        <title>Reconstruction of the lipid metabolism for the microalga Monoraphidium neglectum from its genome sequence reveals characteristics suitable for biofuel production.</title>
        <authorList>
            <person name="Bogen C."/>
            <person name="Al-Dilaimi A."/>
            <person name="Albersmeier A."/>
            <person name="Wichmann J."/>
            <person name="Grundmann M."/>
            <person name="Rupp O."/>
            <person name="Lauersen K.J."/>
            <person name="Blifernez-Klassen O."/>
            <person name="Kalinowski J."/>
            <person name="Goesmann A."/>
            <person name="Mussgnug J.H."/>
            <person name="Kruse O."/>
        </authorList>
    </citation>
    <scope>NUCLEOTIDE SEQUENCE [LARGE SCALE GENOMIC DNA]</scope>
    <source>
        <strain evidence="4 5">SAG 48.87</strain>
    </source>
</reference>
<feature type="region of interest" description="Disordered" evidence="2">
    <location>
        <begin position="713"/>
        <end position="739"/>
    </location>
</feature>
<dbReference type="SMART" id="SM00220">
    <property type="entry name" value="S_TKc"/>
    <property type="match status" value="1"/>
</dbReference>
<dbReference type="InterPro" id="IPR000719">
    <property type="entry name" value="Prot_kinase_dom"/>
</dbReference>
<evidence type="ECO:0000256" key="2">
    <source>
        <dbReference type="SAM" id="MobiDB-lite"/>
    </source>
</evidence>
<dbReference type="Proteomes" id="UP000054498">
    <property type="component" value="Unassembled WGS sequence"/>
</dbReference>
<keyword evidence="1" id="KW-0175">Coiled coil</keyword>
<feature type="compositionally biased region" description="Polar residues" evidence="2">
    <location>
        <begin position="636"/>
        <end position="649"/>
    </location>
</feature>
<evidence type="ECO:0000313" key="4">
    <source>
        <dbReference type="EMBL" id="KIZ04010.1"/>
    </source>
</evidence>
<dbReference type="PROSITE" id="PS50011">
    <property type="entry name" value="PROTEIN_KINASE_DOM"/>
    <property type="match status" value="1"/>
</dbReference>
<feature type="coiled-coil region" evidence="1">
    <location>
        <begin position="496"/>
        <end position="530"/>
    </location>
</feature>
<gene>
    <name evidence="4" type="ORF">MNEG_3948</name>
</gene>
<sequence>MPELEHAAAVSAAAVQRATDDLDAVTALVHSILRAMCAAHEAAAAAAANAPANRLGGTAFWAHSEHDDWYLSGKVVYEYETVLVTLPELEGIKYAVKTHPRRALTADPVLQQAMETEIAVHECLQSRHMPVLLAVVEEYAHTHLVFEYGGVPIAEYVGSDGTKACIEENLEVVMKAGAALFEVLQICEAKGLCYTDLKVQQLLVNTDLEPPVVNVVDMASASSYGSLTGFSWETVPPEGIAAAVRPDGTIDYDALAATTGPSFHAFSFAATLLAMALGSNPLLPSTAEVYEEVLFAGPACDGDVLSPKERLIIAKARTGLAAFEDHPLWPMLPAAAQEFFRMGLQPDPLRRATLGQLRDSIWGREMFGGALAAAAPPPLAAAPAAVLVVEPLAAPLAAAAAADVGSKPDHVAASPPAVSGAAVAACVPAPAPAVTQPLEVLRLRAEVAAQRARADAAEAALLQSAAERQREAERADAERRRADSAEGALQEACARERGLECQLVALRAEAASWEEERAQLVARLACFEAEEGAAADCSAECEDAPTASQLLCMGSVSSSVDSGGAGASKSVSARAVAASRQTQDDVAGEGARLGLGCSSTPVSAAAVVGNSIGGAAAPCIGSFKPAAANAVRADPSSSCMHTASRSSDAGTGDADKGSRSQVPVVAAANAAGLATSGSASNSCTTTSNSSPRATPAAALHSYVTATVTVVGRHKGPAAPPAKSVSAKRVKGEPDARTPAQRLQGALHKLNKERRKVAAAFKGLLSAA</sequence>
<dbReference type="GeneID" id="25736826"/>
<evidence type="ECO:0000259" key="3">
    <source>
        <dbReference type="PROSITE" id="PS50011"/>
    </source>
</evidence>
<dbReference type="InterPro" id="IPR011009">
    <property type="entry name" value="Kinase-like_dom_sf"/>
</dbReference>
<dbReference type="GO" id="GO:0005524">
    <property type="term" value="F:ATP binding"/>
    <property type="evidence" value="ECO:0007669"/>
    <property type="project" value="InterPro"/>
</dbReference>
<dbReference type="KEGG" id="mng:MNEG_3948"/>
<evidence type="ECO:0000313" key="5">
    <source>
        <dbReference type="Proteomes" id="UP000054498"/>
    </source>
</evidence>
<organism evidence="4 5">
    <name type="scientific">Monoraphidium neglectum</name>
    <dbReference type="NCBI Taxonomy" id="145388"/>
    <lineage>
        <taxon>Eukaryota</taxon>
        <taxon>Viridiplantae</taxon>
        <taxon>Chlorophyta</taxon>
        <taxon>core chlorophytes</taxon>
        <taxon>Chlorophyceae</taxon>
        <taxon>CS clade</taxon>
        <taxon>Sphaeropleales</taxon>
        <taxon>Selenastraceae</taxon>
        <taxon>Monoraphidium</taxon>
    </lineage>
</organism>